<gene>
    <name evidence="6" type="primary">yggS</name>
    <name evidence="6" type="ORF">GCM10007915_25480</name>
    <name evidence="7" type="ORF">SAMN05660405_00140</name>
</gene>
<dbReference type="HAMAP" id="MF_02087">
    <property type="entry name" value="PLP_homeostasis"/>
    <property type="match status" value="1"/>
</dbReference>
<dbReference type="GO" id="GO:0030170">
    <property type="term" value="F:pyridoxal phosphate binding"/>
    <property type="evidence" value="ECO:0007669"/>
    <property type="project" value="UniProtKB-UniRule"/>
</dbReference>
<proteinExistence type="inferred from homology"/>
<dbReference type="Pfam" id="PF01168">
    <property type="entry name" value="Ala_racemase_N"/>
    <property type="match status" value="1"/>
</dbReference>
<reference evidence="7 8" key="2">
    <citation type="submission" date="2016-10" db="EMBL/GenBank/DDBJ databases">
        <authorList>
            <person name="de Groot N.N."/>
        </authorList>
    </citation>
    <scope>NUCLEOTIDE SEQUENCE [LARGE SCALE GENOMIC DNA]</scope>
    <source>
        <strain evidence="7 8">DSM 23406</strain>
    </source>
</reference>
<dbReference type="PANTHER" id="PTHR10146">
    <property type="entry name" value="PROLINE SYNTHETASE CO-TRANSCRIBED BACTERIAL HOMOLOG PROTEIN"/>
    <property type="match status" value="1"/>
</dbReference>
<dbReference type="FunFam" id="3.20.20.10:FF:000018">
    <property type="entry name" value="Pyridoxal phosphate homeostasis protein"/>
    <property type="match status" value="1"/>
</dbReference>
<protein>
    <recommendedName>
        <fullName evidence="2">Pyridoxal phosphate homeostasis protein</fullName>
        <shortName evidence="2">PLP homeostasis protein</shortName>
    </recommendedName>
</protein>
<name>A0A1G6U958_9GAMM</name>
<dbReference type="PIRSF" id="PIRSF004848">
    <property type="entry name" value="YBL036c_PLPDEIII"/>
    <property type="match status" value="1"/>
</dbReference>
<dbReference type="SUPFAM" id="SSF51419">
    <property type="entry name" value="PLP-binding barrel"/>
    <property type="match status" value="1"/>
</dbReference>
<dbReference type="EMBL" id="BSOK01000061">
    <property type="protein sequence ID" value="GLR30309.1"/>
    <property type="molecule type" value="Genomic_DNA"/>
</dbReference>
<dbReference type="Proteomes" id="UP000198501">
    <property type="component" value="Unassembled WGS sequence"/>
</dbReference>
<evidence type="ECO:0000256" key="1">
    <source>
        <dbReference type="ARBA" id="ARBA00022898"/>
    </source>
</evidence>
<evidence type="ECO:0000256" key="4">
    <source>
        <dbReference type="RuleBase" id="RU004514"/>
    </source>
</evidence>
<evidence type="ECO:0000256" key="3">
    <source>
        <dbReference type="PIRSR" id="PIRSR004848-1"/>
    </source>
</evidence>
<evidence type="ECO:0000313" key="7">
    <source>
        <dbReference type="EMBL" id="SDD37843.1"/>
    </source>
</evidence>
<feature type="domain" description="Alanine racemase N-terminal" evidence="5">
    <location>
        <begin position="43"/>
        <end position="244"/>
    </location>
</feature>
<accession>A0A1G6U958</accession>
<dbReference type="Gene3D" id="3.20.20.10">
    <property type="entry name" value="Alanine racemase"/>
    <property type="match status" value="1"/>
</dbReference>
<keyword evidence="9" id="KW-1185">Reference proteome</keyword>
<dbReference type="InterPro" id="IPR029066">
    <property type="entry name" value="PLP-binding_barrel"/>
</dbReference>
<dbReference type="InterPro" id="IPR011078">
    <property type="entry name" value="PyrdxlP_homeostasis"/>
</dbReference>
<keyword evidence="1 2" id="KW-0663">Pyridoxal phosphate</keyword>
<dbReference type="NCBIfam" id="TIGR00044">
    <property type="entry name" value="YggS family pyridoxal phosphate-dependent enzyme"/>
    <property type="match status" value="1"/>
</dbReference>
<dbReference type="AlphaFoldDB" id="A0A1G6U958"/>
<evidence type="ECO:0000313" key="8">
    <source>
        <dbReference type="Proteomes" id="UP000198501"/>
    </source>
</evidence>
<evidence type="ECO:0000313" key="6">
    <source>
        <dbReference type="EMBL" id="GLR30309.1"/>
    </source>
</evidence>
<evidence type="ECO:0000256" key="2">
    <source>
        <dbReference type="HAMAP-Rule" id="MF_02087"/>
    </source>
</evidence>
<dbReference type="Proteomes" id="UP001156645">
    <property type="component" value="Unassembled WGS sequence"/>
</dbReference>
<dbReference type="EMBL" id="FNAL01000001">
    <property type="protein sequence ID" value="SDD37843.1"/>
    <property type="molecule type" value="Genomic_DNA"/>
</dbReference>
<comment type="function">
    <text evidence="2">Pyridoxal 5'-phosphate (PLP)-binding protein, which is involved in PLP homeostasis.</text>
</comment>
<comment type="similarity">
    <text evidence="2 4">Belongs to the pyridoxal phosphate-binding protein YggS/PROSC family.</text>
</comment>
<evidence type="ECO:0000259" key="5">
    <source>
        <dbReference type="Pfam" id="PF01168"/>
    </source>
</evidence>
<comment type="cofactor">
    <cofactor evidence="3">
        <name>pyridoxal 5'-phosphate</name>
        <dbReference type="ChEBI" id="CHEBI:597326"/>
    </cofactor>
</comment>
<evidence type="ECO:0000313" key="9">
    <source>
        <dbReference type="Proteomes" id="UP001156645"/>
    </source>
</evidence>
<organism evidence="7 8">
    <name type="scientific">Psychrobacter pacificensis</name>
    <dbReference type="NCBI Taxonomy" id="112002"/>
    <lineage>
        <taxon>Bacteria</taxon>
        <taxon>Pseudomonadati</taxon>
        <taxon>Pseudomonadota</taxon>
        <taxon>Gammaproteobacteria</taxon>
        <taxon>Moraxellales</taxon>
        <taxon>Moraxellaceae</taxon>
        <taxon>Psychrobacter</taxon>
    </lineage>
</organism>
<reference evidence="9" key="3">
    <citation type="journal article" date="2019" name="Int. J. Syst. Evol. Microbiol.">
        <title>The Global Catalogue of Microorganisms (GCM) 10K type strain sequencing project: providing services to taxonomists for standard genome sequencing and annotation.</title>
        <authorList>
            <consortium name="The Broad Institute Genomics Platform"/>
            <consortium name="The Broad Institute Genome Sequencing Center for Infectious Disease"/>
            <person name="Wu L."/>
            <person name="Ma J."/>
        </authorList>
    </citation>
    <scope>NUCLEOTIDE SEQUENCE [LARGE SCALE GENOMIC DNA]</scope>
    <source>
        <strain evidence="9">NBRC 103191</strain>
    </source>
</reference>
<reference evidence="6" key="4">
    <citation type="submission" date="2023-01" db="EMBL/GenBank/DDBJ databases">
        <title>Draft genome sequence of Psychrobacter pacificensis strain NBRC 103191.</title>
        <authorList>
            <person name="Sun Q."/>
            <person name="Mori K."/>
        </authorList>
    </citation>
    <scope>NUCLEOTIDE SEQUENCE</scope>
    <source>
        <strain evidence="6">NBRC 103191</strain>
    </source>
</reference>
<feature type="modified residue" description="N6-(pyridoxal phosphate)lysine" evidence="2 3">
    <location>
        <position position="52"/>
    </location>
</feature>
<dbReference type="InterPro" id="IPR001608">
    <property type="entry name" value="Ala_racemase_N"/>
</dbReference>
<sequence length="245" mass="27276">MTDMKETNQSVDNQTLLANWQQVKEQMTQAYEQASERDSRSANTTILLAVSKTKPANMIATLANEGQQHFGENYLQEAIEKINTLKSNPACADIVWHYIGSIQRNKTRDIAEHFDWVQTLERDIIAKRLNDQRPDELPALNVLIQVNIDNEDSKSGCLPAELPALIIAIKGYERLQLRGLMIIPAKADTNAFARTKALFDDIKASHPELDAWDTLSMGMSGDMTEAIGNGSTMVRVGTAIFGARD</sequence>
<dbReference type="CDD" id="cd06824">
    <property type="entry name" value="PLPDE_III_Yggs_like"/>
    <property type="match status" value="1"/>
</dbReference>
<dbReference type="PANTHER" id="PTHR10146:SF14">
    <property type="entry name" value="PYRIDOXAL PHOSPHATE HOMEOSTASIS PROTEIN"/>
    <property type="match status" value="1"/>
</dbReference>
<reference evidence="6" key="1">
    <citation type="journal article" date="2014" name="Int. J. Syst. Evol. Microbiol.">
        <title>Complete genome of a new Firmicutes species belonging to the dominant human colonic microbiota ('Ruminococcus bicirculans') reveals two chromosomes and a selective capacity to utilize plant glucans.</title>
        <authorList>
            <consortium name="NISC Comparative Sequencing Program"/>
            <person name="Wegmann U."/>
            <person name="Louis P."/>
            <person name="Goesmann A."/>
            <person name="Henrissat B."/>
            <person name="Duncan S.H."/>
            <person name="Flint H.J."/>
        </authorList>
    </citation>
    <scope>NUCLEOTIDE SEQUENCE</scope>
    <source>
        <strain evidence="6">NBRC 103191</strain>
    </source>
</reference>